<evidence type="ECO:0000313" key="1">
    <source>
        <dbReference type="EMBL" id="SVB57163.1"/>
    </source>
</evidence>
<feature type="non-terminal residue" evidence="1">
    <location>
        <position position="1"/>
    </location>
</feature>
<gene>
    <name evidence="1" type="ORF">METZ01_LOCUS210017</name>
</gene>
<organism evidence="1">
    <name type="scientific">marine metagenome</name>
    <dbReference type="NCBI Taxonomy" id="408172"/>
    <lineage>
        <taxon>unclassified sequences</taxon>
        <taxon>metagenomes</taxon>
        <taxon>ecological metagenomes</taxon>
    </lineage>
</organism>
<dbReference type="AlphaFoldDB" id="A0A382F4N0"/>
<protein>
    <submittedName>
        <fullName evidence="1">Uncharacterized protein</fullName>
    </submittedName>
</protein>
<name>A0A382F4N0_9ZZZZ</name>
<reference evidence="1" key="1">
    <citation type="submission" date="2018-05" db="EMBL/GenBank/DDBJ databases">
        <authorList>
            <person name="Lanie J.A."/>
            <person name="Ng W.-L."/>
            <person name="Kazmierczak K.M."/>
            <person name="Andrzejewski T.M."/>
            <person name="Davidsen T.M."/>
            <person name="Wayne K.J."/>
            <person name="Tettelin H."/>
            <person name="Glass J.I."/>
            <person name="Rusch D."/>
            <person name="Podicherti R."/>
            <person name="Tsui H.-C.T."/>
            <person name="Winkler M.E."/>
        </authorList>
    </citation>
    <scope>NUCLEOTIDE SEQUENCE</scope>
</reference>
<dbReference type="EMBL" id="UINC01047642">
    <property type="protein sequence ID" value="SVB57163.1"/>
    <property type="molecule type" value="Genomic_DNA"/>
</dbReference>
<feature type="non-terminal residue" evidence="1">
    <location>
        <position position="26"/>
    </location>
</feature>
<accession>A0A382F4N0</accession>
<sequence length="26" mass="3209">VLKSKIRKKIIKIRKNRNTKNIQIKF</sequence>
<proteinExistence type="predicted"/>